<comment type="caution">
    <text evidence="1">The sequence shown here is derived from an EMBL/GenBank/DDBJ whole genome shotgun (WGS) entry which is preliminary data.</text>
</comment>
<evidence type="ECO:0000313" key="2">
    <source>
        <dbReference type="Proteomes" id="UP000187338"/>
    </source>
</evidence>
<reference evidence="2" key="1">
    <citation type="submission" date="2016-12" db="EMBL/GenBank/DDBJ databases">
        <title>Draft Genome Sequences od Carboxydothermus pertinax and islandicus, Hydrogenogenic Carboxydotrophic Bacteria.</title>
        <authorList>
            <person name="Fukuyama Y."/>
            <person name="Ohmae K."/>
            <person name="Yoneda Y."/>
            <person name="Yoshida T."/>
            <person name="Sako Y."/>
        </authorList>
    </citation>
    <scope>NUCLEOTIDE SEQUENCE [LARGE SCALE GENOMIC DNA]</scope>
    <source>
        <strain evidence="2">SET</strain>
    </source>
</reference>
<organism evidence="1 2">
    <name type="scientific">Carboxydothermus islandicus</name>
    <dbReference type="NCBI Taxonomy" id="661089"/>
    <lineage>
        <taxon>Bacteria</taxon>
        <taxon>Bacillati</taxon>
        <taxon>Bacillota</taxon>
        <taxon>Clostridia</taxon>
        <taxon>Thermoanaerobacterales</taxon>
        <taxon>Thermoanaerobacteraceae</taxon>
        <taxon>Carboxydothermus</taxon>
    </lineage>
</organism>
<protein>
    <submittedName>
        <fullName evidence="1">Uncharacterized protein</fullName>
    </submittedName>
</protein>
<dbReference type="STRING" id="661089.ciss_21460"/>
<keyword evidence="2" id="KW-1185">Reference proteome</keyword>
<sequence length="76" mass="8872">MDDIYDKEYLKCMHEFIIKDCPDVIIGKTARCNENGILLKNFACNLILNLNKELYLQVFKSYKKVKNLIKSQEKGA</sequence>
<evidence type="ECO:0000313" key="1">
    <source>
        <dbReference type="EMBL" id="GAV26213.1"/>
    </source>
</evidence>
<proteinExistence type="predicted"/>
<name>A0A1L8D4W6_9THEO</name>
<dbReference type="EMBL" id="BDJL01000132">
    <property type="protein sequence ID" value="GAV26213.1"/>
    <property type="molecule type" value="Genomic_DNA"/>
</dbReference>
<dbReference type="Proteomes" id="UP000187338">
    <property type="component" value="Unassembled WGS sequence"/>
</dbReference>
<accession>A0A1L8D4W6</accession>
<dbReference type="RefSeq" id="WP_143298561.1">
    <property type="nucleotide sequence ID" value="NZ_BDJL01000132.1"/>
</dbReference>
<dbReference type="AlphaFoldDB" id="A0A1L8D4W6"/>
<gene>
    <name evidence="1" type="ORF">ciss_21460</name>
</gene>